<dbReference type="GO" id="GO:0006281">
    <property type="term" value="P:DNA repair"/>
    <property type="evidence" value="ECO:0007669"/>
    <property type="project" value="InterPro"/>
</dbReference>
<dbReference type="InterPro" id="IPR014048">
    <property type="entry name" value="MethylDNA_cys_MeTrfase_DNA-bd"/>
</dbReference>
<dbReference type="InterPro" id="IPR052520">
    <property type="entry name" value="ATL_DNA_repair"/>
</dbReference>
<dbReference type="PANTHER" id="PTHR42942">
    <property type="entry name" value="6-O-METHYLGUANINE DNA METHYLTRANSFERASE"/>
    <property type="match status" value="1"/>
</dbReference>
<dbReference type="GO" id="GO:0003824">
    <property type="term" value="F:catalytic activity"/>
    <property type="evidence" value="ECO:0007669"/>
    <property type="project" value="InterPro"/>
</dbReference>
<proteinExistence type="predicted"/>
<dbReference type="eggNOG" id="COG3695">
    <property type="taxonomic scope" value="Bacteria"/>
</dbReference>
<dbReference type="InterPro" id="IPR036388">
    <property type="entry name" value="WH-like_DNA-bd_sf"/>
</dbReference>
<evidence type="ECO:0000313" key="4">
    <source>
        <dbReference type="Proteomes" id="UP000000440"/>
    </source>
</evidence>
<dbReference type="CDD" id="cd06445">
    <property type="entry name" value="ATase"/>
    <property type="match status" value="1"/>
</dbReference>
<dbReference type="AlphaFoldDB" id="Q8DGL9"/>
<gene>
    <name evidence="3" type="ordered locus">tll2297</name>
</gene>
<evidence type="ECO:0000313" key="3">
    <source>
        <dbReference type="EMBL" id="BAC09849.1"/>
    </source>
</evidence>
<keyword evidence="1" id="KW-0227">DNA damage</keyword>
<feature type="domain" description="Methylated-DNA-[protein]-cysteine S-methyltransferase DNA binding" evidence="2">
    <location>
        <begin position="10"/>
        <end position="92"/>
    </location>
</feature>
<dbReference type="InterPro" id="IPR036217">
    <property type="entry name" value="MethylDNA_cys_MeTrfase_DNAb"/>
</dbReference>
<dbReference type="Gene3D" id="1.10.10.10">
    <property type="entry name" value="Winged helix-like DNA-binding domain superfamily/Winged helix DNA-binding domain"/>
    <property type="match status" value="1"/>
</dbReference>
<dbReference type="RefSeq" id="WP_011058130.1">
    <property type="nucleotide sequence ID" value="NC_004113.1"/>
</dbReference>
<dbReference type="PANTHER" id="PTHR42942:SF1">
    <property type="entry name" value="ALKYLTRANSFERASE-LIKE PROTEIN 1"/>
    <property type="match status" value="1"/>
</dbReference>
<name>Q8DGL9_THEVB</name>
<dbReference type="EMBL" id="BA000039">
    <property type="protein sequence ID" value="BAC09849.1"/>
    <property type="molecule type" value="Genomic_DNA"/>
</dbReference>
<dbReference type="PATRIC" id="fig|197221.4.peg.2406"/>
<organism evidence="3 4">
    <name type="scientific">Thermosynechococcus vestitus (strain NIES-2133 / IAM M-273 / BP-1)</name>
    <dbReference type="NCBI Taxonomy" id="197221"/>
    <lineage>
        <taxon>Bacteria</taxon>
        <taxon>Bacillati</taxon>
        <taxon>Cyanobacteriota</taxon>
        <taxon>Cyanophyceae</taxon>
        <taxon>Acaryochloridales</taxon>
        <taxon>Thermosynechococcaceae</taxon>
        <taxon>Thermosynechococcus</taxon>
    </lineage>
</organism>
<dbReference type="Pfam" id="PF01035">
    <property type="entry name" value="DNA_binding_1"/>
    <property type="match status" value="1"/>
</dbReference>
<dbReference type="DNASU" id="1011846"/>
<dbReference type="KEGG" id="tel:tll2297"/>
<protein>
    <submittedName>
        <fullName evidence="3">Tll2297 protein</fullName>
    </submittedName>
</protein>
<dbReference type="SUPFAM" id="SSF46767">
    <property type="entry name" value="Methylated DNA-protein cysteine methyltransferase, C-terminal domain"/>
    <property type="match status" value="1"/>
</dbReference>
<keyword evidence="4" id="KW-1185">Reference proteome</keyword>
<dbReference type="EnsemblBacteria" id="BAC09849">
    <property type="protein sequence ID" value="BAC09849"/>
    <property type="gene ID" value="BAC09849"/>
</dbReference>
<evidence type="ECO:0000256" key="1">
    <source>
        <dbReference type="ARBA" id="ARBA00022763"/>
    </source>
</evidence>
<reference evidence="3 4" key="1">
    <citation type="journal article" date="2002" name="DNA Res.">
        <title>Complete genome structure of the thermophilic cyanobacterium Thermosynechococcus elongatus BP-1.</title>
        <authorList>
            <person name="Nakamura Y."/>
            <person name="Kaneko T."/>
            <person name="Sato S."/>
            <person name="Ikeuchi M."/>
            <person name="Katoh H."/>
            <person name="Sasamoto S."/>
            <person name="Watanabe A."/>
            <person name="Iriguchi M."/>
            <person name="Kawashima K."/>
            <person name="Kimura T."/>
            <person name="Kishida Y."/>
            <person name="Kiyokawa C."/>
            <person name="Kohara M."/>
            <person name="Matsumoto M."/>
            <person name="Matsuno A."/>
            <person name="Nakazaki N."/>
            <person name="Shimpo S."/>
            <person name="Sugimoto M."/>
            <person name="Takeuchi C."/>
            <person name="Yamada M."/>
            <person name="Tabata S."/>
        </authorList>
    </citation>
    <scope>NUCLEOTIDE SEQUENCE [LARGE SCALE GENOMIC DNA]</scope>
    <source>
        <strain evidence="4">IAM M-273 / NIES-2133 / BP-1</strain>
    </source>
</reference>
<evidence type="ECO:0000259" key="2">
    <source>
        <dbReference type="Pfam" id="PF01035"/>
    </source>
</evidence>
<sequence length="133" mass="15130">MKMDTGALTFQQKIYWLVKQIPLGRVATYGQIAALCGWPRHGRYVGYALYRVAPNSDIPWHRVVNAQGKISYAPQRRGTDELQRWRLAAEGIIFTAGDRINLRRYQWQPPATVYQQLIWPEGAATDSAKAKVG</sequence>
<accession>Q8DGL9</accession>
<dbReference type="Proteomes" id="UP000000440">
    <property type="component" value="Chromosome"/>
</dbReference>